<feature type="compositionally biased region" description="Basic and acidic residues" evidence="1">
    <location>
        <begin position="86"/>
        <end position="98"/>
    </location>
</feature>
<evidence type="ECO:0000313" key="2">
    <source>
        <dbReference type="EMBL" id="RZF39722.1"/>
    </source>
</evidence>
<name>A0A482X235_LAOST</name>
<keyword evidence="3" id="KW-1185">Reference proteome</keyword>
<accession>A0A482X235</accession>
<protein>
    <submittedName>
        <fullName evidence="2">Uncharacterized protein</fullName>
    </submittedName>
</protein>
<proteinExistence type="predicted"/>
<sequence>MKLELVIDVIDRLVSSKSESSNSPSSSRSSSPHSSEEITGETSNPLLDTDTKSIQHSSRQNKMKKPVHIFVPNRKLREPSSYFTSHHRENRDSMHKNESNVPLTNSPPKRKLCQPNSSSTSSEHHQENYHSRYNDESNVQSFDYSTQQVVRKTRTPRKRMRQATESVQMNDPRIYSSHHNNNRHLRSVSSLDQWNSLYHQQLSQIRMFTNYSYYINQMLHSQNHRK</sequence>
<feature type="compositionally biased region" description="Low complexity" evidence="1">
    <location>
        <begin position="15"/>
        <end position="33"/>
    </location>
</feature>
<feature type="compositionally biased region" description="Polar residues" evidence="1">
    <location>
        <begin position="40"/>
        <end position="58"/>
    </location>
</feature>
<feature type="compositionally biased region" description="Polar residues" evidence="1">
    <location>
        <begin position="136"/>
        <end position="150"/>
    </location>
</feature>
<gene>
    <name evidence="2" type="ORF">LSTR_LSTR017183</name>
</gene>
<organism evidence="2 3">
    <name type="scientific">Laodelphax striatellus</name>
    <name type="common">Small brown planthopper</name>
    <name type="synonym">Delphax striatella</name>
    <dbReference type="NCBI Taxonomy" id="195883"/>
    <lineage>
        <taxon>Eukaryota</taxon>
        <taxon>Metazoa</taxon>
        <taxon>Ecdysozoa</taxon>
        <taxon>Arthropoda</taxon>
        <taxon>Hexapoda</taxon>
        <taxon>Insecta</taxon>
        <taxon>Pterygota</taxon>
        <taxon>Neoptera</taxon>
        <taxon>Paraneoptera</taxon>
        <taxon>Hemiptera</taxon>
        <taxon>Auchenorrhyncha</taxon>
        <taxon>Fulgoroidea</taxon>
        <taxon>Delphacidae</taxon>
        <taxon>Criomorphinae</taxon>
        <taxon>Laodelphax</taxon>
    </lineage>
</organism>
<evidence type="ECO:0000313" key="3">
    <source>
        <dbReference type="Proteomes" id="UP000291343"/>
    </source>
</evidence>
<feature type="compositionally biased region" description="Basic residues" evidence="1">
    <location>
        <begin position="151"/>
        <end position="161"/>
    </location>
</feature>
<feature type="region of interest" description="Disordered" evidence="1">
    <location>
        <begin position="13"/>
        <end position="167"/>
    </location>
</feature>
<evidence type="ECO:0000256" key="1">
    <source>
        <dbReference type="SAM" id="MobiDB-lite"/>
    </source>
</evidence>
<feature type="compositionally biased region" description="Basic and acidic residues" evidence="1">
    <location>
        <begin position="122"/>
        <end position="135"/>
    </location>
</feature>
<comment type="caution">
    <text evidence="2">The sequence shown here is derived from an EMBL/GenBank/DDBJ whole genome shotgun (WGS) entry which is preliminary data.</text>
</comment>
<reference evidence="2 3" key="1">
    <citation type="journal article" date="2017" name="Gigascience">
        <title>Genome sequence of the small brown planthopper, Laodelphax striatellus.</title>
        <authorList>
            <person name="Zhu J."/>
            <person name="Jiang F."/>
            <person name="Wang X."/>
            <person name="Yang P."/>
            <person name="Bao Y."/>
            <person name="Zhao W."/>
            <person name="Wang W."/>
            <person name="Lu H."/>
            <person name="Wang Q."/>
            <person name="Cui N."/>
            <person name="Li J."/>
            <person name="Chen X."/>
            <person name="Luo L."/>
            <person name="Yu J."/>
            <person name="Kang L."/>
            <person name="Cui F."/>
        </authorList>
    </citation>
    <scope>NUCLEOTIDE SEQUENCE [LARGE SCALE GENOMIC DNA]</scope>
    <source>
        <strain evidence="2">Lst14</strain>
    </source>
</reference>
<dbReference type="AlphaFoldDB" id="A0A482X235"/>
<dbReference type="InParanoid" id="A0A482X235"/>
<dbReference type="EMBL" id="QKKF02019682">
    <property type="protein sequence ID" value="RZF39722.1"/>
    <property type="molecule type" value="Genomic_DNA"/>
</dbReference>
<dbReference type="Proteomes" id="UP000291343">
    <property type="component" value="Unassembled WGS sequence"/>
</dbReference>